<name>A0ABV8RTA4_9SPHN</name>
<keyword evidence="5" id="KW-1185">Reference proteome</keyword>
<evidence type="ECO:0000259" key="3">
    <source>
        <dbReference type="PROSITE" id="PS50110"/>
    </source>
</evidence>
<proteinExistence type="predicted"/>
<evidence type="ECO:0000313" key="5">
    <source>
        <dbReference type="Proteomes" id="UP001595828"/>
    </source>
</evidence>
<accession>A0ABV8RTA4</accession>
<reference evidence="5" key="1">
    <citation type="journal article" date="2019" name="Int. J. Syst. Evol. Microbiol.">
        <title>The Global Catalogue of Microorganisms (GCM) 10K type strain sequencing project: providing services to taxonomists for standard genome sequencing and annotation.</title>
        <authorList>
            <consortium name="The Broad Institute Genomics Platform"/>
            <consortium name="The Broad Institute Genome Sequencing Center for Infectious Disease"/>
            <person name="Wu L."/>
            <person name="Ma J."/>
        </authorList>
    </citation>
    <scope>NUCLEOTIDE SEQUENCE [LARGE SCALE GENOMIC DNA]</scope>
    <source>
        <strain evidence="5">CGMCC 1.12989</strain>
    </source>
</reference>
<dbReference type="InterPro" id="IPR001789">
    <property type="entry name" value="Sig_transdc_resp-reg_receiver"/>
</dbReference>
<dbReference type="Pfam" id="PF00072">
    <property type="entry name" value="Response_reg"/>
    <property type="match status" value="1"/>
</dbReference>
<comment type="caution">
    <text evidence="4">The sequence shown here is derived from an EMBL/GenBank/DDBJ whole genome shotgun (WGS) entry which is preliminary data.</text>
</comment>
<gene>
    <name evidence="4" type="ORF">ACFO0A_15050</name>
</gene>
<dbReference type="Proteomes" id="UP001595828">
    <property type="component" value="Unassembled WGS sequence"/>
</dbReference>
<dbReference type="RefSeq" id="WP_379539960.1">
    <property type="nucleotide sequence ID" value="NZ_JBHSDR010000008.1"/>
</dbReference>
<dbReference type="SMART" id="SM00448">
    <property type="entry name" value="REC"/>
    <property type="match status" value="1"/>
</dbReference>
<dbReference type="SUPFAM" id="SSF52172">
    <property type="entry name" value="CheY-like"/>
    <property type="match status" value="1"/>
</dbReference>
<dbReference type="EMBL" id="JBHSDR010000008">
    <property type="protein sequence ID" value="MFC4296372.1"/>
    <property type="molecule type" value="Genomic_DNA"/>
</dbReference>
<dbReference type="PANTHER" id="PTHR44591">
    <property type="entry name" value="STRESS RESPONSE REGULATOR PROTEIN 1"/>
    <property type="match status" value="1"/>
</dbReference>
<feature type="modified residue" description="4-aspartylphosphate" evidence="2">
    <location>
        <position position="56"/>
    </location>
</feature>
<organism evidence="4 5">
    <name type="scientific">Novosphingobium tardum</name>
    <dbReference type="NCBI Taxonomy" id="1538021"/>
    <lineage>
        <taxon>Bacteria</taxon>
        <taxon>Pseudomonadati</taxon>
        <taxon>Pseudomonadota</taxon>
        <taxon>Alphaproteobacteria</taxon>
        <taxon>Sphingomonadales</taxon>
        <taxon>Sphingomonadaceae</taxon>
        <taxon>Novosphingobium</taxon>
    </lineage>
</organism>
<dbReference type="PANTHER" id="PTHR44591:SF24">
    <property type="entry name" value="PROTEIN-GLUTAMATE METHYLESTERASE_PROTEIN-GLUTAMINE GLUTAMINASE 1"/>
    <property type="match status" value="1"/>
</dbReference>
<evidence type="ECO:0000256" key="2">
    <source>
        <dbReference type="PROSITE-ProRule" id="PRU00169"/>
    </source>
</evidence>
<feature type="domain" description="Response regulatory" evidence="3">
    <location>
        <begin position="7"/>
        <end position="116"/>
    </location>
</feature>
<evidence type="ECO:0000313" key="4">
    <source>
        <dbReference type="EMBL" id="MFC4296372.1"/>
    </source>
</evidence>
<dbReference type="InterPro" id="IPR050595">
    <property type="entry name" value="Bact_response_regulator"/>
</dbReference>
<dbReference type="InterPro" id="IPR011006">
    <property type="entry name" value="CheY-like_superfamily"/>
</dbReference>
<dbReference type="PROSITE" id="PS50110">
    <property type="entry name" value="RESPONSE_REGULATORY"/>
    <property type="match status" value="1"/>
</dbReference>
<dbReference type="Gene3D" id="3.40.50.2300">
    <property type="match status" value="1"/>
</dbReference>
<evidence type="ECO:0000256" key="1">
    <source>
        <dbReference type="ARBA" id="ARBA00022553"/>
    </source>
</evidence>
<keyword evidence="1 2" id="KW-0597">Phosphoprotein</keyword>
<protein>
    <submittedName>
        <fullName evidence="4">Response regulator</fullName>
    </submittedName>
</protein>
<sequence length="126" mass="13219">MSITGLDILVVEDEPVIALALEDLLIDGGALPTYASTLGQAADLLETHTPDAAILDVNVHGQTSYELAANLRERAVPFVFATGYGAATHPAEFAEVPTIAKPYNLGEIERAIAQARVAGHSVKGCH</sequence>